<sequence>MQGGLVGIIRTELSHDDFIETYGSTRSNSISSEKSDSYGEQSDASSASSSVQGSSVTCDACALGNHNIPHGKECPTLQNYKIKKAASMDNIPAYDGRRRNSKLHNIASRLARKSFRMGSKRKPQSAGSTPVDSAPVTPSKWNAFLFKRTHSVSQAPEECQVKSYRRLPAEGGNVRPVSVHYCPTSSSDDVRPPMARSLSHSPSTSSITLFDSGDTKRSNTIRRNKTITENDVKEQPANSSHNRVSEEDGAFPLVNRSLEPFTPEYHVQKKFEEIQENDETRRVAIVTLLKRRKNSLKIKCDQFNKDLTSGDLNEERRKAIRARLKHMRKKLNVVNQCIDEQKESAKVSSAKLKLQLNLELYQLQLRREQNGYRDVTNRHHKQRHNYRRQSPLMSAASCETLGSVEESSVFDDSSSVSSLENKNTFSSTSTTTSPDISPTHQITELDSPLDAAETVYCRSRSVDYAVTSDCDSGFDNGESLSRSEVSLDRSLSKSTGSITSTSSKSGNGHVLTAGDTQKFFYIPRESVADNVLHGKTPGKSKKPDQPHSEVDREILAQIDDFERFAERTLRRLSHKGKLIPLKKDS</sequence>
<feature type="compositionally biased region" description="Basic residues" evidence="1">
    <location>
        <begin position="110"/>
        <end position="123"/>
    </location>
</feature>
<evidence type="ECO:0000313" key="2">
    <source>
        <dbReference type="EMBL" id="CAK8677807.1"/>
    </source>
</evidence>
<feature type="region of interest" description="Disordered" evidence="1">
    <location>
        <begin position="371"/>
        <end position="392"/>
    </location>
</feature>
<feature type="region of interest" description="Disordered" evidence="1">
    <location>
        <begin position="530"/>
        <end position="551"/>
    </location>
</feature>
<dbReference type="Proteomes" id="UP001642483">
    <property type="component" value="Unassembled WGS sequence"/>
</dbReference>
<dbReference type="EMBL" id="CAWYQH010000046">
    <property type="protein sequence ID" value="CAK8677807.1"/>
    <property type="molecule type" value="Genomic_DNA"/>
</dbReference>
<feature type="region of interest" description="Disordered" evidence="1">
    <location>
        <begin position="22"/>
        <end position="52"/>
    </location>
</feature>
<feature type="compositionally biased region" description="Low complexity" evidence="1">
    <location>
        <begin position="197"/>
        <end position="206"/>
    </location>
</feature>
<accession>A0ABP0FHJ7</accession>
<proteinExistence type="predicted"/>
<gene>
    <name evidence="2" type="ORF">CVLEPA_LOCUS7801</name>
</gene>
<evidence type="ECO:0000256" key="1">
    <source>
        <dbReference type="SAM" id="MobiDB-lite"/>
    </source>
</evidence>
<feature type="region of interest" description="Disordered" evidence="1">
    <location>
        <begin position="110"/>
        <end position="135"/>
    </location>
</feature>
<feature type="region of interest" description="Disordered" evidence="1">
    <location>
        <begin position="412"/>
        <end position="445"/>
    </location>
</feature>
<comment type="caution">
    <text evidence="2">The sequence shown here is derived from an EMBL/GenBank/DDBJ whole genome shotgun (WGS) entry which is preliminary data.</text>
</comment>
<evidence type="ECO:0000313" key="3">
    <source>
        <dbReference type="Proteomes" id="UP001642483"/>
    </source>
</evidence>
<feature type="compositionally biased region" description="Polar residues" evidence="1">
    <location>
        <begin position="434"/>
        <end position="444"/>
    </location>
</feature>
<organism evidence="2 3">
    <name type="scientific">Clavelina lepadiformis</name>
    <name type="common">Light-bulb sea squirt</name>
    <name type="synonym">Ascidia lepadiformis</name>
    <dbReference type="NCBI Taxonomy" id="159417"/>
    <lineage>
        <taxon>Eukaryota</taxon>
        <taxon>Metazoa</taxon>
        <taxon>Chordata</taxon>
        <taxon>Tunicata</taxon>
        <taxon>Ascidiacea</taxon>
        <taxon>Aplousobranchia</taxon>
        <taxon>Clavelinidae</taxon>
        <taxon>Clavelina</taxon>
    </lineage>
</organism>
<feature type="compositionally biased region" description="Polar residues" evidence="1">
    <location>
        <begin position="22"/>
        <end position="32"/>
    </location>
</feature>
<feature type="region of interest" description="Disordered" evidence="1">
    <location>
        <begin position="473"/>
        <end position="510"/>
    </location>
</feature>
<feature type="region of interest" description="Disordered" evidence="1">
    <location>
        <begin position="184"/>
        <end position="224"/>
    </location>
</feature>
<reference evidence="2 3" key="1">
    <citation type="submission" date="2024-02" db="EMBL/GenBank/DDBJ databases">
        <authorList>
            <person name="Daric V."/>
            <person name="Darras S."/>
        </authorList>
    </citation>
    <scope>NUCLEOTIDE SEQUENCE [LARGE SCALE GENOMIC DNA]</scope>
</reference>
<feature type="compositionally biased region" description="Basic and acidic residues" evidence="1">
    <location>
        <begin position="541"/>
        <end position="551"/>
    </location>
</feature>
<feature type="compositionally biased region" description="Low complexity" evidence="1">
    <location>
        <begin position="38"/>
        <end position="52"/>
    </location>
</feature>
<feature type="compositionally biased region" description="Basic residues" evidence="1">
    <location>
        <begin position="378"/>
        <end position="387"/>
    </location>
</feature>
<keyword evidence="3" id="KW-1185">Reference proteome</keyword>
<name>A0ABP0FHJ7_CLALP</name>
<feature type="compositionally biased region" description="Low complexity" evidence="1">
    <location>
        <begin position="492"/>
        <end position="506"/>
    </location>
</feature>
<protein>
    <submittedName>
        <fullName evidence="2">Uncharacterized protein</fullName>
    </submittedName>
</protein>